<dbReference type="OrthoDB" id="696422at2759"/>
<dbReference type="Proteomes" id="UP000001876">
    <property type="component" value="Unassembled WGS sequence"/>
</dbReference>
<dbReference type="InterPro" id="IPR014977">
    <property type="entry name" value="WRC_dom"/>
</dbReference>
<feature type="domain" description="WRC" evidence="4">
    <location>
        <begin position="278"/>
        <end position="323"/>
    </location>
</feature>
<dbReference type="EMBL" id="GG663735">
    <property type="protein sequence ID" value="EEH60244.1"/>
    <property type="molecule type" value="Genomic_DNA"/>
</dbReference>
<name>C1MHP9_MICPC</name>
<feature type="chain" id="PRO_5002911938" evidence="3">
    <location>
        <begin position="21"/>
        <end position="484"/>
    </location>
</feature>
<sequence length="484" mass="51714">MRSARAMVDVFAGLAMMILAARLRERSRCASPALPYAENTAARSIRAHIATSPRSRAPASATEQQIDIFSSGVDIFTMSAPTLQPRTALPRDSASPQKERRVEKWNTSPGGPLEMHAQASSGENGGQTSSGEHAAGSSGDRAAGSSGDHAAGSSGDRGPNDDETRAAADGNVVHERVAEGNSDARVEASPTKSIETTPAQEALRQRLSTKQLQKKYEEVFGVPTKVHNKDWILSKISDRVKIELPDDPEATQTKAGVKAEKQAAGAPRKSYGKHVDIPVGQVRCSRNDGKNWRCSEMASPGHKHCQKHMRWTGSAKGASKSQGRNHQAIGAKRPHWMTSNVSLPSGAAPSGMAKNDLLEVAASALDELHKKEETEAQQNVQGVSGATNPMHMFGFNPQMLQPSNVNQFQTCFPMMPPNAMVNPFAALWWAAGMGAQPPAPTPVARDEMLAPQAAPTPPAHFQMGMGGMDPATCMAMMMMMASQQ</sequence>
<dbReference type="KEGG" id="mpp:MICPUCDRAFT_61411"/>
<evidence type="ECO:0000259" key="4">
    <source>
        <dbReference type="PROSITE" id="PS51667"/>
    </source>
</evidence>
<reference evidence="5 6" key="1">
    <citation type="journal article" date="2009" name="Science">
        <title>Green evolution and dynamic adaptations revealed by genomes of the marine picoeukaryotes Micromonas.</title>
        <authorList>
            <person name="Worden A.Z."/>
            <person name="Lee J.H."/>
            <person name="Mock T."/>
            <person name="Rouze P."/>
            <person name="Simmons M.P."/>
            <person name="Aerts A.L."/>
            <person name="Allen A.E."/>
            <person name="Cuvelier M.L."/>
            <person name="Derelle E."/>
            <person name="Everett M.V."/>
            <person name="Foulon E."/>
            <person name="Grimwood J."/>
            <person name="Gundlach H."/>
            <person name="Henrissat B."/>
            <person name="Napoli C."/>
            <person name="McDonald S.M."/>
            <person name="Parker M.S."/>
            <person name="Rombauts S."/>
            <person name="Salamov A."/>
            <person name="Von Dassow P."/>
            <person name="Badger J.H."/>
            <person name="Coutinho P.M."/>
            <person name="Demir E."/>
            <person name="Dubchak I."/>
            <person name="Gentemann C."/>
            <person name="Eikrem W."/>
            <person name="Gready J.E."/>
            <person name="John U."/>
            <person name="Lanier W."/>
            <person name="Lindquist E.A."/>
            <person name="Lucas S."/>
            <person name="Mayer K.F."/>
            <person name="Moreau H."/>
            <person name="Not F."/>
            <person name="Otillar R."/>
            <person name="Panaud O."/>
            <person name="Pangilinan J."/>
            <person name="Paulsen I."/>
            <person name="Piegu B."/>
            <person name="Poliakov A."/>
            <person name="Robbens S."/>
            <person name="Schmutz J."/>
            <person name="Toulza E."/>
            <person name="Wyss T."/>
            <person name="Zelensky A."/>
            <person name="Zhou K."/>
            <person name="Armbrust E.V."/>
            <person name="Bhattacharya D."/>
            <person name="Goodenough U.W."/>
            <person name="Van de Peer Y."/>
            <person name="Grigoriev I.V."/>
        </authorList>
    </citation>
    <scope>NUCLEOTIDE SEQUENCE [LARGE SCALE GENOMIC DNA]</scope>
    <source>
        <strain evidence="5 6">CCMP1545</strain>
    </source>
</reference>
<keyword evidence="6" id="KW-1185">Reference proteome</keyword>
<feature type="signal peptide" evidence="3">
    <location>
        <begin position="1"/>
        <end position="20"/>
    </location>
</feature>
<feature type="compositionally biased region" description="Low complexity" evidence="2">
    <location>
        <begin position="133"/>
        <end position="157"/>
    </location>
</feature>
<feature type="compositionally biased region" description="Polar residues" evidence="2">
    <location>
        <begin position="118"/>
        <end position="131"/>
    </location>
</feature>
<evidence type="ECO:0000256" key="3">
    <source>
        <dbReference type="SAM" id="SignalP"/>
    </source>
</evidence>
<keyword evidence="1" id="KW-0539">Nucleus</keyword>
<evidence type="ECO:0000256" key="2">
    <source>
        <dbReference type="SAM" id="MobiDB-lite"/>
    </source>
</evidence>
<dbReference type="PROSITE" id="PS51667">
    <property type="entry name" value="WRC"/>
    <property type="match status" value="1"/>
</dbReference>
<evidence type="ECO:0000256" key="1">
    <source>
        <dbReference type="ARBA" id="ARBA00023242"/>
    </source>
</evidence>
<dbReference type="GeneID" id="9680831"/>
<protein>
    <submittedName>
        <fullName evidence="5">Grf-like transcription factor</fullName>
    </submittedName>
</protein>
<feature type="compositionally biased region" description="Polar residues" evidence="2">
    <location>
        <begin position="190"/>
        <end position="199"/>
    </location>
</feature>
<dbReference type="AlphaFoldDB" id="C1MHP9"/>
<organism evidence="6">
    <name type="scientific">Micromonas pusilla (strain CCMP1545)</name>
    <name type="common">Picoplanktonic green alga</name>
    <dbReference type="NCBI Taxonomy" id="564608"/>
    <lineage>
        <taxon>Eukaryota</taxon>
        <taxon>Viridiplantae</taxon>
        <taxon>Chlorophyta</taxon>
        <taxon>Mamiellophyceae</taxon>
        <taxon>Mamiellales</taxon>
        <taxon>Mamiellaceae</taxon>
        <taxon>Micromonas</taxon>
    </lineage>
</organism>
<dbReference type="Pfam" id="PF08879">
    <property type="entry name" value="WRC"/>
    <property type="match status" value="1"/>
</dbReference>
<evidence type="ECO:0000313" key="6">
    <source>
        <dbReference type="Proteomes" id="UP000001876"/>
    </source>
</evidence>
<accession>C1MHP9</accession>
<dbReference type="RefSeq" id="XP_003054992.1">
    <property type="nucleotide sequence ID" value="XM_003054946.1"/>
</dbReference>
<feature type="compositionally biased region" description="Basic and acidic residues" evidence="2">
    <location>
        <begin position="158"/>
        <end position="186"/>
    </location>
</feature>
<gene>
    <name evidence="5" type="ORF">MICPUCDRAFT_61411</name>
</gene>
<feature type="region of interest" description="Disordered" evidence="2">
    <location>
        <begin position="81"/>
        <end position="200"/>
    </location>
</feature>
<feature type="region of interest" description="Disordered" evidence="2">
    <location>
        <begin position="249"/>
        <end position="273"/>
    </location>
</feature>
<keyword evidence="3" id="KW-0732">Signal</keyword>
<proteinExistence type="predicted"/>
<evidence type="ECO:0000313" key="5">
    <source>
        <dbReference type="EMBL" id="EEH60244.1"/>
    </source>
</evidence>